<evidence type="ECO:0000259" key="2">
    <source>
        <dbReference type="Pfam" id="PF03816"/>
    </source>
</evidence>
<dbReference type="OrthoDB" id="2326125at2"/>
<dbReference type="Gene3D" id="3.40.630.190">
    <property type="entry name" value="LCP protein"/>
    <property type="match status" value="1"/>
</dbReference>
<gene>
    <name evidence="3" type="primary">lytR_4</name>
    <name evidence="3" type="ORF">IWT126_02170</name>
</gene>
<sequence>MKRNAVLTFIALMIFVVGGIGAVLYRTNIQFTHAASRKIAQQQPLNVLVIGTTHKGAKQANMVLASINPSKQKTLLTVIPQNEQTIINGYRSNDEVQVATAYNSGGVATAAQTIRELMRVPVDNYIVTDAATGEKVVKTGSLKSIKAPIKTNLSKQKFQTVRKNYFDSAKVIDIQQLQGKEQNDLLVSTPREINIAQQGIKRVID</sequence>
<dbReference type="InterPro" id="IPR050922">
    <property type="entry name" value="LytR/CpsA/Psr_CW_biosynth"/>
</dbReference>
<protein>
    <submittedName>
        <fullName evidence="3">LytR family transcriptional regulator</fullName>
    </submittedName>
</protein>
<dbReference type="EMBL" id="BCMG01000012">
    <property type="protein sequence ID" value="GAX02106.1"/>
    <property type="molecule type" value="Genomic_DNA"/>
</dbReference>
<dbReference type="PANTHER" id="PTHR33392">
    <property type="entry name" value="POLYISOPRENYL-TEICHOIC ACID--PEPTIDOGLYCAN TEICHOIC ACID TRANSFERASE TAGU"/>
    <property type="match status" value="1"/>
</dbReference>
<keyword evidence="4" id="KW-1185">Reference proteome</keyword>
<comment type="caution">
    <text evidence="3">The sequence shown here is derived from an EMBL/GenBank/DDBJ whole genome shotgun (WGS) entry which is preliminary data.</text>
</comment>
<feature type="domain" description="Cell envelope-related transcriptional attenuator" evidence="2">
    <location>
        <begin position="62"/>
        <end position="139"/>
    </location>
</feature>
<evidence type="ECO:0000313" key="3">
    <source>
        <dbReference type="EMBL" id="GAX02106.1"/>
    </source>
</evidence>
<dbReference type="PANTHER" id="PTHR33392:SF6">
    <property type="entry name" value="POLYISOPRENYL-TEICHOIC ACID--PEPTIDOGLYCAN TEICHOIC ACID TRANSFERASE TAGU"/>
    <property type="match status" value="1"/>
</dbReference>
<dbReference type="InterPro" id="IPR004474">
    <property type="entry name" value="LytR_CpsA_psr"/>
</dbReference>
<name>A0A1Z5IK87_9LACO</name>
<evidence type="ECO:0000256" key="1">
    <source>
        <dbReference type="ARBA" id="ARBA00006068"/>
    </source>
</evidence>
<dbReference type="AlphaFoldDB" id="A0A1Z5IK87"/>
<organism evidence="3 4">
    <name type="scientific">Secundilactobacillus silagei JCM 19001</name>
    <dbReference type="NCBI Taxonomy" id="1302250"/>
    <lineage>
        <taxon>Bacteria</taxon>
        <taxon>Bacillati</taxon>
        <taxon>Bacillota</taxon>
        <taxon>Bacilli</taxon>
        <taxon>Lactobacillales</taxon>
        <taxon>Lactobacillaceae</taxon>
        <taxon>Secundilactobacillus</taxon>
    </lineage>
</organism>
<evidence type="ECO:0000313" key="4">
    <source>
        <dbReference type="Proteomes" id="UP000198402"/>
    </source>
</evidence>
<reference evidence="3 4" key="1">
    <citation type="submission" date="2015-11" db="EMBL/GenBank/DDBJ databases">
        <title>Draft genome sequences of new species of the genus Lactobacillus isolated from orchardgrass silage.</title>
        <authorList>
            <person name="Tohno M."/>
            <person name="Tanizawa Y."/>
            <person name="Arita M."/>
        </authorList>
    </citation>
    <scope>NUCLEOTIDE SEQUENCE [LARGE SCALE GENOMIC DNA]</scope>
    <source>
        <strain evidence="3 4">IWT126</strain>
    </source>
</reference>
<dbReference type="STRING" id="1302250.GCA_001313225_02694"/>
<comment type="similarity">
    <text evidence="1">Belongs to the LytR/CpsA/Psr (LCP) family.</text>
</comment>
<dbReference type="RefSeq" id="WP_089137185.1">
    <property type="nucleotide sequence ID" value="NZ_BCMG01000012.1"/>
</dbReference>
<accession>A0A1Z5IK87</accession>
<dbReference type="Proteomes" id="UP000198402">
    <property type="component" value="Unassembled WGS sequence"/>
</dbReference>
<proteinExistence type="inferred from homology"/>
<dbReference type="Pfam" id="PF03816">
    <property type="entry name" value="LytR_cpsA_psr"/>
    <property type="match status" value="1"/>
</dbReference>